<keyword evidence="3" id="KW-1185">Reference proteome</keyword>
<dbReference type="EMBL" id="CP063231">
    <property type="protein sequence ID" value="URL59607.1"/>
    <property type="molecule type" value="Genomic_DNA"/>
</dbReference>
<evidence type="ECO:0000259" key="1">
    <source>
        <dbReference type="SMART" id="SM00954"/>
    </source>
</evidence>
<dbReference type="SUPFAM" id="SSF81301">
    <property type="entry name" value="Nucleotidyltransferase"/>
    <property type="match status" value="1"/>
</dbReference>
<evidence type="ECO:0000313" key="3">
    <source>
        <dbReference type="Proteomes" id="UP001056681"/>
    </source>
</evidence>
<dbReference type="InterPro" id="IPR043519">
    <property type="entry name" value="NT_sf"/>
</dbReference>
<gene>
    <name evidence="2" type="ORF">IM816_05790</name>
</gene>
<dbReference type="SMART" id="SM00954">
    <property type="entry name" value="RelA_SpoT"/>
    <property type="match status" value="1"/>
</dbReference>
<accession>A0ABY4T6A5</accession>
<dbReference type="Proteomes" id="UP001056681">
    <property type="component" value="Chromosome"/>
</dbReference>
<dbReference type="PANTHER" id="PTHR47837">
    <property type="entry name" value="GTP PYROPHOSPHOKINASE YJBM"/>
    <property type="match status" value="1"/>
</dbReference>
<dbReference type="InterPro" id="IPR052366">
    <property type="entry name" value="GTP_Pyrophosphokinase"/>
</dbReference>
<evidence type="ECO:0000313" key="2">
    <source>
        <dbReference type="EMBL" id="URL59607.1"/>
    </source>
</evidence>
<dbReference type="Pfam" id="PF04607">
    <property type="entry name" value="RelA_SpoT"/>
    <property type="match status" value="1"/>
</dbReference>
<proteinExistence type="predicted"/>
<protein>
    <submittedName>
        <fullName evidence="2">RelA/SpoT domain-containing protein</fullName>
    </submittedName>
</protein>
<dbReference type="RefSeq" id="WP_250340129.1">
    <property type="nucleotide sequence ID" value="NZ_CP063231.1"/>
</dbReference>
<organism evidence="2 3">
    <name type="scientific">Luteibacter flocculans</name>
    <dbReference type="NCBI Taxonomy" id="2780091"/>
    <lineage>
        <taxon>Bacteria</taxon>
        <taxon>Pseudomonadati</taxon>
        <taxon>Pseudomonadota</taxon>
        <taxon>Gammaproteobacteria</taxon>
        <taxon>Lysobacterales</taxon>
        <taxon>Rhodanobacteraceae</taxon>
        <taxon>Luteibacter</taxon>
    </lineage>
</organism>
<reference evidence="2" key="1">
    <citation type="submission" date="2020-10" db="EMBL/GenBank/DDBJ databases">
        <title>Whole-genome sequence of Luteibacter sp. EIF3.</title>
        <authorList>
            <person name="Friedrich I."/>
            <person name="Hertel R."/>
            <person name="Daniel R."/>
        </authorList>
    </citation>
    <scope>NUCLEOTIDE SEQUENCE</scope>
    <source>
        <strain evidence="2">EIF3</strain>
    </source>
</reference>
<dbReference type="InterPro" id="IPR007685">
    <property type="entry name" value="RelA_SpoT"/>
</dbReference>
<name>A0ABY4T6A5_9GAMM</name>
<sequence>MRATHEPSILALRKLGSTEGVAKIIPQYSMSQIDRAGEEIARGWTSGSPGLDEALAVVNNWRQSHAHPLNVLAMTLRNRAQKQDPHFLLSQRLKRLPSIQRKLTRDQTRRIRLTQIQDMGGCRAIVSDMEALHGLVETYREAIAKNPKGRHTLVGSPKDYVVEPKADGYRSVHYVFRYASISKANAGFNGRRIEIQLRSKLQHAWATAMESVDTITGQSLKFAHNSTFGDVRWKRFFSLMSSAIAIRESQPLVPGTPTAHREIVSELKGLAERLNVDGILRGFGVLTADTSGLIQTGAAQFLLILDSVAGRVTIRQYANESLEAAAEDLLRLEREADPTIQAVLVNVDDVHKLRAAYPNYYLDTSLFLDALDDAIR</sequence>
<dbReference type="CDD" id="cd05399">
    <property type="entry name" value="NT_Rel-Spo_like"/>
    <property type="match status" value="1"/>
</dbReference>
<dbReference type="PANTHER" id="PTHR47837:SF1">
    <property type="entry name" value="GTP PYROPHOSPHOKINASE YJBM"/>
    <property type="match status" value="1"/>
</dbReference>
<dbReference type="Gene3D" id="3.30.460.10">
    <property type="entry name" value="Beta Polymerase, domain 2"/>
    <property type="match status" value="1"/>
</dbReference>
<feature type="domain" description="RelA/SpoT" evidence="1">
    <location>
        <begin position="91"/>
        <end position="220"/>
    </location>
</feature>